<comment type="caution">
    <text evidence="1">The sequence shown here is derived from an EMBL/GenBank/DDBJ whole genome shotgun (WGS) entry which is preliminary data.</text>
</comment>
<keyword evidence="2" id="KW-1185">Reference proteome</keyword>
<dbReference type="EMBL" id="CM023488">
    <property type="protein sequence ID" value="KAH6923867.1"/>
    <property type="molecule type" value="Genomic_DNA"/>
</dbReference>
<dbReference type="Proteomes" id="UP000821845">
    <property type="component" value="Chromosome 8"/>
</dbReference>
<accession>A0ACB7RLQ0</accession>
<organism evidence="1 2">
    <name type="scientific">Hyalomma asiaticum</name>
    <name type="common">Tick</name>
    <dbReference type="NCBI Taxonomy" id="266040"/>
    <lineage>
        <taxon>Eukaryota</taxon>
        <taxon>Metazoa</taxon>
        <taxon>Ecdysozoa</taxon>
        <taxon>Arthropoda</taxon>
        <taxon>Chelicerata</taxon>
        <taxon>Arachnida</taxon>
        <taxon>Acari</taxon>
        <taxon>Parasitiformes</taxon>
        <taxon>Ixodida</taxon>
        <taxon>Ixodoidea</taxon>
        <taxon>Ixodidae</taxon>
        <taxon>Hyalomminae</taxon>
        <taxon>Hyalomma</taxon>
    </lineage>
</organism>
<gene>
    <name evidence="1" type="ORF">HPB50_008335</name>
</gene>
<evidence type="ECO:0000313" key="1">
    <source>
        <dbReference type="EMBL" id="KAH6923867.1"/>
    </source>
</evidence>
<name>A0ACB7RLQ0_HYAAI</name>
<evidence type="ECO:0000313" key="2">
    <source>
        <dbReference type="Proteomes" id="UP000821845"/>
    </source>
</evidence>
<reference evidence="1" key="1">
    <citation type="submission" date="2020-05" db="EMBL/GenBank/DDBJ databases">
        <title>Large-scale comparative analyses of tick genomes elucidate their genetic diversity and vector capacities.</title>
        <authorList>
            <person name="Jia N."/>
            <person name="Wang J."/>
            <person name="Shi W."/>
            <person name="Du L."/>
            <person name="Sun Y."/>
            <person name="Zhan W."/>
            <person name="Jiang J."/>
            <person name="Wang Q."/>
            <person name="Zhang B."/>
            <person name="Ji P."/>
            <person name="Sakyi L.B."/>
            <person name="Cui X."/>
            <person name="Yuan T."/>
            <person name="Jiang B."/>
            <person name="Yang W."/>
            <person name="Lam T.T.-Y."/>
            <person name="Chang Q."/>
            <person name="Ding S."/>
            <person name="Wang X."/>
            <person name="Zhu J."/>
            <person name="Ruan X."/>
            <person name="Zhao L."/>
            <person name="Wei J."/>
            <person name="Que T."/>
            <person name="Du C."/>
            <person name="Cheng J."/>
            <person name="Dai P."/>
            <person name="Han X."/>
            <person name="Huang E."/>
            <person name="Gao Y."/>
            <person name="Liu J."/>
            <person name="Shao H."/>
            <person name="Ye R."/>
            <person name="Li L."/>
            <person name="Wei W."/>
            <person name="Wang X."/>
            <person name="Wang C."/>
            <person name="Yang T."/>
            <person name="Huo Q."/>
            <person name="Li W."/>
            <person name="Guo W."/>
            <person name="Chen H."/>
            <person name="Zhou L."/>
            <person name="Ni X."/>
            <person name="Tian J."/>
            <person name="Zhou Y."/>
            <person name="Sheng Y."/>
            <person name="Liu T."/>
            <person name="Pan Y."/>
            <person name="Xia L."/>
            <person name="Li J."/>
            <person name="Zhao F."/>
            <person name="Cao W."/>
        </authorList>
    </citation>
    <scope>NUCLEOTIDE SEQUENCE</scope>
    <source>
        <strain evidence="1">Hyas-2018</strain>
    </source>
</reference>
<protein>
    <submittedName>
        <fullName evidence="1">Uncharacterized protein</fullName>
    </submittedName>
</protein>
<proteinExistence type="predicted"/>
<sequence length="697" mass="76189">MHLECIIPLLAEEGEILRDPRLELIVTGYCQLQAHDLKLVCFRDCAEENTDKDLENEEHQNRERPLPLVDITECSETNGGYEVVDGVTARRPESVNSFLSPKFSPEPSLTDSEKQPMDVATKSDSGSMSEQSSNCAERAHLVNMEGGLLVNGHAGTPPCDVSVLHEPISTGTMEIHECEHNRHVNGTVHMNGFGHIRKAQRTNGVVSWLSHVDVPFSSDTGRSYPCERGVWPGRVIPLNPVTEDTLQDPRLASPKSRPRVEGRFVLTPIDVERSQGENVACRQEYGNESNSQFSPASGPPPFLDTSCHESNVDVARAKSVEDLTEDVVEIKQEPQEMDTPEERPECESGLSKAQIEQWLAANRRLWDHSFMQSPQVPSEPPPSVYSPSSVLSPLYSPDILSSSSAVSSVGGQLPVQVTCPESEGQAPPQKDSGQARAAPMRQPGCQNSEPSPVGPELPQAGYLGYHSPNFTPWTMWTYCFPLQPLWSQVPLEQQSLSVAATQMPSFSVAAAMEHSSAREAPLMLTSEQTLAQSLNEQAASVSAYPWALLPSAQAQLGSMPRNQEWYSGVPLFLPPQCEEVSLSTSVPQQQQLHESSCLPTPAQPSSGLSQLPPYDEPTSFAPPAAQSLEVPQALATDIAHPQAQPELDMPMESQVMESSYVYGEIPPKPILESDSQATLQEAPIDSEQMQVAIRLTT</sequence>